<dbReference type="GO" id="GO:0000725">
    <property type="term" value="P:recombinational repair"/>
    <property type="evidence" value="ECO:0007669"/>
    <property type="project" value="TreeGrafter"/>
</dbReference>
<organism evidence="15 16">
    <name type="scientific">Indibacter alkaliphilus (strain CCUG 57479 / KCTC 22604 / LW1)</name>
    <dbReference type="NCBI Taxonomy" id="1189612"/>
    <lineage>
        <taxon>Bacteria</taxon>
        <taxon>Pseudomonadati</taxon>
        <taxon>Bacteroidota</taxon>
        <taxon>Cytophagia</taxon>
        <taxon>Cytophagales</taxon>
        <taxon>Cyclobacteriaceae</taxon>
    </lineage>
</organism>
<proteinExistence type="inferred from homology"/>
<dbReference type="Proteomes" id="UP000006073">
    <property type="component" value="Unassembled WGS sequence"/>
</dbReference>
<evidence type="ECO:0000256" key="11">
    <source>
        <dbReference type="ARBA" id="ARBA00048988"/>
    </source>
</evidence>
<dbReference type="STRING" id="1189612.A33Q_0535"/>
<dbReference type="Pfam" id="PF13361">
    <property type="entry name" value="UvrD_C"/>
    <property type="match status" value="1"/>
</dbReference>
<evidence type="ECO:0000259" key="14">
    <source>
        <dbReference type="PROSITE" id="PS51217"/>
    </source>
</evidence>
<dbReference type="Pfam" id="PF00580">
    <property type="entry name" value="UvrD-helicase"/>
    <property type="match status" value="1"/>
</dbReference>
<dbReference type="GO" id="GO:0005829">
    <property type="term" value="C:cytosol"/>
    <property type="evidence" value="ECO:0007669"/>
    <property type="project" value="TreeGrafter"/>
</dbReference>
<dbReference type="PANTHER" id="PTHR11070:SF2">
    <property type="entry name" value="ATP-DEPENDENT DNA HELICASE SRS2"/>
    <property type="match status" value="1"/>
</dbReference>
<keyword evidence="16" id="KW-1185">Reference proteome</keyword>
<keyword evidence="3 12" id="KW-0378">Hydrolase</keyword>
<accession>S2DQM7</accession>
<evidence type="ECO:0000256" key="5">
    <source>
        <dbReference type="ARBA" id="ARBA00022840"/>
    </source>
</evidence>
<dbReference type="Pfam" id="PF21196">
    <property type="entry name" value="PcrA_UvrD_tudor"/>
    <property type="match status" value="1"/>
</dbReference>
<evidence type="ECO:0000259" key="13">
    <source>
        <dbReference type="PROSITE" id="PS51198"/>
    </source>
</evidence>
<dbReference type="EMBL" id="ALWO02000012">
    <property type="protein sequence ID" value="EOZ99530.1"/>
    <property type="molecule type" value="Genomic_DNA"/>
</dbReference>
<keyword evidence="7" id="KW-0413">Isomerase</keyword>
<dbReference type="InterPro" id="IPR000212">
    <property type="entry name" value="DNA_helicase_UvrD/REP"/>
</dbReference>
<dbReference type="CDD" id="cd17932">
    <property type="entry name" value="DEXQc_UvrD"/>
    <property type="match status" value="1"/>
</dbReference>
<evidence type="ECO:0000256" key="8">
    <source>
        <dbReference type="ARBA" id="ARBA00034617"/>
    </source>
</evidence>
<dbReference type="SUPFAM" id="SSF52540">
    <property type="entry name" value="P-loop containing nucleoside triphosphate hydrolases"/>
    <property type="match status" value="1"/>
</dbReference>
<protein>
    <recommendedName>
        <fullName evidence="9">DNA 3'-5' helicase</fullName>
        <ecNumber evidence="9">5.6.2.4</ecNumber>
    </recommendedName>
    <alternativeName>
        <fullName evidence="10">DNA 3'-5' helicase II</fullName>
    </alternativeName>
</protein>
<reference evidence="15 16" key="1">
    <citation type="journal article" date="2013" name="Genome Announc.">
        <title>Draft Genome Sequence of Indibacter alkaliphilus Strain LW1T, Isolated from Lonar Lake, a Haloalkaline Lake in the Buldana District of Maharashtra, India.</title>
        <authorList>
            <person name="Singh A."/>
            <person name="Kumar Jangir P."/>
            <person name="Sharma R."/>
            <person name="Singh A."/>
            <person name="Kumar Pinnaka A."/>
            <person name="Shivaji S."/>
        </authorList>
    </citation>
    <scope>NUCLEOTIDE SEQUENCE [LARGE SCALE GENOMIC DNA]</scope>
    <source>
        <strain evidence="16">CCUG 57479 / KCTC 22604 / LW1</strain>
    </source>
</reference>
<evidence type="ECO:0000256" key="4">
    <source>
        <dbReference type="ARBA" id="ARBA00022806"/>
    </source>
</evidence>
<evidence type="ECO:0000256" key="12">
    <source>
        <dbReference type="PROSITE-ProRule" id="PRU00560"/>
    </source>
</evidence>
<evidence type="ECO:0000256" key="3">
    <source>
        <dbReference type="ARBA" id="ARBA00022801"/>
    </source>
</evidence>
<dbReference type="InterPro" id="IPR013986">
    <property type="entry name" value="DExx_box_DNA_helicase_dom_sf"/>
</dbReference>
<keyword evidence="5 12" id="KW-0067">ATP-binding</keyword>
<dbReference type="PROSITE" id="PS51217">
    <property type="entry name" value="UVRD_HELICASE_CTER"/>
    <property type="match status" value="1"/>
</dbReference>
<dbReference type="CDD" id="cd18807">
    <property type="entry name" value="SF1_C_UvrD"/>
    <property type="match status" value="1"/>
</dbReference>
<dbReference type="InterPro" id="IPR027417">
    <property type="entry name" value="P-loop_NTPase"/>
</dbReference>
<feature type="binding site" evidence="12">
    <location>
        <begin position="26"/>
        <end position="33"/>
    </location>
    <ligand>
        <name>ATP</name>
        <dbReference type="ChEBI" id="CHEBI:30616"/>
    </ligand>
</feature>
<comment type="caution">
    <text evidence="15">The sequence shown here is derived from an EMBL/GenBank/DDBJ whole genome shotgun (WGS) entry which is preliminary data.</text>
</comment>
<evidence type="ECO:0000256" key="10">
    <source>
        <dbReference type="ARBA" id="ARBA00034923"/>
    </source>
</evidence>
<dbReference type="Gene3D" id="1.10.486.10">
    <property type="entry name" value="PCRA, domain 4"/>
    <property type="match status" value="1"/>
</dbReference>
<dbReference type="InterPro" id="IPR014017">
    <property type="entry name" value="DNA_helicase_UvrD-like_C"/>
</dbReference>
<feature type="domain" description="UvrD-like helicase C-terminal" evidence="14">
    <location>
        <begin position="291"/>
        <end position="566"/>
    </location>
</feature>
<dbReference type="GO" id="GO:0016887">
    <property type="term" value="F:ATP hydrolysis activity"/>
    <property type="evidence" value="ECO:0007669"/>
    <property type="project" value="RHEA"/>
</dbReference>
<dbReference type="AlphaFoldDB" id="S2DQM7"/>
<evidence type="ECO:0000313" key="15">
    <source>
        <dbReference type="EMBL" id="EOZ99530.1"/>
    </source>
</evidence>
<dbReference type="OrthoDB" id="9810135at2"/>
<dbReference type="GO" id="GO:0003677">
    <property type="term" value="F:DNA binding"/>
    <property type="evidence" value="ECO:0007669"/>
    <property type="project" value="UniProtKB-KW"/>
</dbReference>
<feature type="domain" description="UvrD-like helicase ATP-binding" evidence="13">
    <location>
        <begin position="5"/>
        <end position="290"/>
    </location>
</feature>
<evidence type="ECO:0000256" key="1">
    <source>
        <dbReference type="ARBA" id="ARBA00009922"/>
    </source>
</evidence>
<keyword evidence="4 12" id="KW-0347">Helicase</keyword>
<dbReference type="EC" id="5.6.2.4" evidence="9"/>
<comment type="similarity">
    <text evidence="1">Belongs to the helicase family. UvrD subfamily.</text>
</comment>
<evidence type="ECO:0000313" key="16">
    <source>
        <dbReference type="Proteomes" id="UP000006073"/>
    </source>
</evidence>
<dbReference type="Gene3D" id="1.10.10.160">
    <property type="match status" value="1"/>
</dbReference>
<dbReference type="GO" id="GO:0005524">
    <property type="term" value="F:ATP binding"/>
    <property type="evidence" value="ECO:0007669"/>
    <property type="project" value="UniProtKB-UniRule"/>
</dbReference>
<dbReference type="RefSeq" id="WP_009036420.1">
    <property type="nucleotide sequence ID" value="NZ_ALWO02000012.1"/>
</dbReference>
<name>S2DQM7_INDAL</name>
<comment type="catalytic activity">
    <reaction evidence="8">
        <text>Couples ATP hydrolysis with the unwinding of duplex DNA by translocating in the 3'-5' direction.</text>
        <dbReference type="EC" id="5.6.2.4"/>
    </reaction>
</comment>
<evidence type="ECO:0000256" key="6">
    <source>
        <dbReference type="ARBA" id="ARBA00023125"/>
    </source>
</evidence>
<dbReference type="GO" id="GO:0043138">
    <property type="term" value="F:3'-5' DNA helicase activity"/>
    <property type="evidence" value="ECO:0007669"/>
    <property type="project" value="UniProtKB-EC"/>
</dbReference>
<dbReference type="PROSITE" id="PS51198">
    <property type="entry name" value="UVRD_HELICASE_ATP_BIND"/>
    <property type="match status" value="1"/>
</dbReference>
<sequence>MEYLKGLNPPQREAVEHTDGPVMIIAGAGSGKTRVLTYRIAHLIHAKGIDPFNILSLTFTNKAAAEMKHRIEQLIGLEARNTWMGTFHSTFAKILRVEADKLGYPSNFSIYDTDDSKSLIRSIVKEMRLDDKVYKANTVLSRISGAKNRLIGWETYLNDPYIKADDETAMKPKMGEIYKNYQKRLFRSGAMDFDDLLFNTNVLFRDHLDVLNKYQQRFKYVMVDEFQDTNLSQYLITKKLASVHQNICVVGDDAQSIYAFRGADIQNILNFEKDYPDLFVVKLEQNYRSTKNIVHAANSIIAKNKAQLKKEVWTQNQQGDLIELIKASSDNEEGRMVATTIFEEKNNKKLNNSDFAVLYRTNSQSRSIEEALRKMSITYKIVGGLSFYQRKEIKDLMAYMRFVVNREDEEAFKRIINYPKRGIGDTSVEKMMVAAYEHDIPLWEVMTNAASFLPGRAANSVEDFSTLIKSFAIEVERKDAYDAASSIAKQSGLLRELYEDKTIEGLNRYENVQELLNAIKEYVDNPENEDKSLGAFLQEIALLTDNDRDKDTTDAVTLMTIHSSKGLEFKQVFVVGMEEDLFPSQMMMQSREDLEEERRLFYVATTRAMERLYLTYALTRYRFGRLLNCEPSRFLEEVDPDCIKVNKRISSALSSSFRSDTSEGRSGFVGIKRPNIRPATTAKVHTPSPDFKPSNTNNLAVGMKVEHPKFGFGTVNKIEIEGINRKASIAFDNFGEKTLLLSFAKLRIVEE</sequence>
<keyword evidence="2 12" id="KW-0547">Nucleotide-binding</keyword>
<gene>
    <name evidence="15" type="ORF">A33Q_0535</name>
</gene>
<dbReference type="InterPro" id="IPR014016">
    <property type="entry name" value="UvrD-like_ATP-bd"/>
</dbReference>
<evidence type="ECO:0000256" key="7">
    <source>
        <dbReference type="ARBA" id="ARBA00023235"/>
    </source>
</evidence>
<keyword evidence="6" id="KW-0238">DNA-binding</keyword>
<dbReference type="FunFam" id="1.10.486.10:FF:000003">
    <property type="entry name" value="ATP-dependent DNA helicase"/>
    <property type="match status" value="1"/>
</dbReference>
<dbReference type="eggNOG" id="COG0210">
    <property type="taxonomic scope" value="Bacteria"/>
</dbReference>
<comment type="catalytic activity">
    <reaction evidence="11">
        <text>ATP + H2O = ADP + phosphate + H(+)</text>
        <dbReference type="Rhea" id="RHEA:13065"/>
        <dbReference type="ChEBI" id="CHEBI:15377"/>
        <dbReference type="ChEBI" id="CHEBI:15378"/>
        <dbReference type="ChEBI" id="CHEBI:30616"/>
        <dbReference type="ChEBI" id="CHEBI:43474"/>
        <dbReference type="ChEBI" id="CHEBI:456216"/>
        <dbReference type="EC" id="5.6.2.4"/>
    </reaction>
</comment>
<dbReference type="Gene3D" id="3.40.50.300">
    <property type="entry name" value="P-loop containing nucleotide triphosphate hydrolases"/>
    <property type="match status" value="2"/>
</dbReference>
<evidence type="ECO:0000256" key="2">
    <source>
        <dbReference type="ARBA" id="ARBA00022741"/>
    </source>
</evidence>
<evidence type="ECO:0000256" key="9">
    <source>
        <dbReference type="ARBA" id="ARBA00034808"/>
    </source>
</evidence>
<dbReference type="PANTHER" id="PTHR11070">
    <property type="entry name" value="UVRD / RECB / PCRA DNA HELICASE FAMILY MEMBER"/>
    <property type="match status" value="1"/>
</dbReference>
<dbReference type="GO" id="GO:0033202">
    <property type="term" value="C:DNA helicase complex"/>
    <property type="evidence" value="ECO:0007669"/>
    <property type="project" value="TreeGrafter"/>
</dbReference>